<evidence type="ECO:0000256" key="6">
    <source>
        <dbReference type="ARBA" id="ARBA00023098"/>
    </source>
</evidence>
<dbReference type="CDD" id="cd05372">
    <property type="entry name" value="ENR_SDR"/>
    <property type="match status" value="1"/>
</dbReference>
<gene>
    <name evidence="8" type="ORF">FVE85_7912</name>
</gene>
<dbReference type="EMBL" id="VRMN01000009">
    <property type="protein sequence ID" value="KAA8492405.1"/>
    <property type="molecule type" value="Genomic_DNA"/>
</dbReference>
<keyword evidence="3" id="KW-0444">Lipid biosynthesis</keyword>
<protein>
    <submittedName>
        <fullName evidence="8">Enoyl-acyl-carrier-protein reductase NADH FabI</fullName>
    </submittedName>
</protein>
<dbReference type="SUPFAM" id="SSF51735">
    <property type="entry name" value="NAD(P)-binding Rossmann-fold domains"/>
    <property type="match status" value="1"/>
</dbReference>
<sequence>MAFVTFGLQQTLSVRRAACARTCAVQGAGRPGARRSAVSTTATRTLRMSEQPLIDLRGKKALITGIANNKSIAWGIAQSLKQAGAEIGITFLPMNEKVESKVRALTEPLEPTLFIELDVQKPEQIQGMANAIETQWGGQVDVFVHCLAFANRDDLLGSFSKTSLEGWNTALSISAHSLCTTTAALKPYMKPGSSVLTLSYLGATKVIPNYNVMGVAKAALESSTRYLAHEYGPDGIRVNAISAGPLRTLASSAIGGISGMMKHVEATAPLRQAITTKQVGDAAAFLLSEAASGITGQVLFVDSGYEIMGAPPGVKE</sequence>
<dbReference type="GO" id="GO:0006633">
    <property type="term" value="P:fatty acid biosynthetic process"/>
    <property type="evidence" value="ECO:0007669"/>
    <property type="project" value="UniProtKB-KW"/>
</dbReference>
<dbReference type="PANTHER" id="PTHR43159:SF2">
    <property type="entry name" value="ENOYL-[ACYL-CARRIER-PROTEIN] REDUCTASE [NADH], CHLOROPLASTIC"/>
    <property type="match status" value="1"/>
</dbReference>
<comment type="similarity">
    <text evidence="2">Belongs to the short-chain dehydrogenases/reductases (SDR) family. FabI subfamily.</text>
</comment>
<dbReference type="Proteomes" id="UP000324585">
    <property type="component" value="Unassembled WGS sequence"/>
</dbReference>
<dbReference type="InterPro" id="IPR002347">
    <property type="entry name" value="SDR_fam"/>
</dbReference>
<name>A0A5J4YMM3_PORPP</name>
<comment type="caution">
    <text evidence="8">The sequence shown here is derived from an EMBL/GenBank/DDBJ whole genome shotgun (WGS) entry which is preliminary data.</text>
</comment>
<dbReference type="Gene3D" id="3.40.50.720">
    <property type="entry name" value="NAD(P)-binding Rossmann-like Domain"/>
    <property type="match status" value="1"/>
</dbReference>
<dbReference type="PANTHER" id="PTHR43159">
    <property type="entry name" value="ENOYL-[ACYL-CARRIER-PROTEIN] REDUCTASE"/>
    <property type="match status" value="1"/>
</dbReference>
<dbReference type="Gene3D" id="1.10.8.400">
    <property type="entry name" value="Enoyl acyl carrier protein reductase"/>
    <property type="match status" value="1"/>
</dbReference>
<keyword evidence="5" id="KW-0560">Oxidoreductase</keyword>
<keyword evidence="4" id="KW-0276">Fatty acid metabolism</keyword>
<dbReference type="PIRSF" id="PIRSF000094">
    <property type="entry name" value="Enoyl-ACP_rdct"/>
    <property type="match status" value="1"/>
</dbReference>
<proteinExistence type="inferred from homology"/>
<dbReference type="FunFam" id="1.10.8.400:FF:000001">
    <property type="entry name" value="Enoyl-[acyl-carrier-protein] reductase [NADH]"/>
    <property type="match status" value="1"/>
</dbReference>
<accession>A0A5J4YMM3</accession>
<dbReference type="AlphaFoldDB" id="A0A5J4YMM3"/>
<keyword evidence="9" id="KW-1185">Reference proteome</keyword>
<reference evidence="9" key="1">
    <citation type="journal article" date="2019" name="Nat. Commun.">
        <title>Expansion of phycobilisome linker gene families in mesophilic red algae.</title>
        <authorList>
            <person name="Lee J."/>
            <person name="Kim D."/>
            <person name="Bhattacharya D."/>
            <person name="Yoon H.S."/>
        </authorList>
    </citation>
    <scope>NUCLEOTIDE SEQUENCE [LARGE SCALE GENOMIC DNA]</scope>
    <source>
        <strain evidence="9">CCMP 1328</strain>
    </source>
</reference>
<dbReference type="InterPro" id="IPR014358">
    <property type="entry name" value="Enoyl-ACP_Rdtase_NADH"/>
</dbReference>
<evidence type="ECO:0000256" key="3">
    <source>
        <dbReference type="ARBA" id="ARBA00022516"/>
    </source>
</evidence>
<keyword evidence="7" id="KW-0275">Fatty acid biosynthesis</keyword>
<dbReference type="InterPro" id="IPR036291">
    <property type="entry name" value="NAD(P)-bd_dom_sf"/>
</dbReference>
<comment type="pathway">
    <text evidence="1">Lipid metabolism; fatty acid biosynthesis.</text>
</comment>
<evidence type="ECO:0000256" key="5">
    <source>
        <dbReference type="ARBA" id="ARBA00023002"/>
    </source>
</evidence>
<keyword evidence="6" id="KW-0443">Lipid metabolism</keyword>
<dbReference type="GO" id="GO:0004318">
    <property type="term" value="F:enoyl-[acyl-carrier-protein] reductase (NADH) activity"/>
    <property type="evidence" value="ECO:0007669"/>
    <property type="project" value="InterPro"/>
</dbReference>
<evidence type="ECO:0000256" key="1">
    <source>
        <dbReference type="ARBA" id="ARBA00005194"/>
    </source>
</evidence>
<dbReference type="PRINTS" id="PR00081">
    <property type="entry name" value="GDHRDH"/>
</dbReference>
<evidence type="ECO:0000313" key="8">
    <source>
        <dbReference type="EMBL" id="KAA8492405.1"/>
    </source>
</evidence>
<evidence type="ECO:0000256" key="2">
    <source>
        <dbReference type="ARBA" id="ARBA00009233"/>
    </source>
</evidence>
<evidence type="ECO:0000256" key="7">
    <source>
        <dbReference type="ARBA" id="ARBA00023160"/>
    </source>
</evidence>
<dbReference type="OMA" id="GILDMIH"/>
<dbReference type="OrthoDB" id="417891at2759"/>
<evidence type="ECO:0000313" key="9">
    <source>
        <dbReference type="Proteomes" id="UP000324585"/>
    </source>
</evidence>
<organism evidence="8 9">
    <name type="scientific">Porphyridium purpureum</name>
    <name type="common">Red alga</name>
    <name type="synonym">Porphyridium cruentum</name>
    <dbReference type="NCBI Taxonomy" id="35688"/>
    <lineage>
        <taxon>Eukaryota</taxon>
        <taxon>Rhodophyta</taxon>
        <taxon>Bangiophyceae</taxon>
        <taxon>Porphyridiales</taxon>
        <taxon>Porphyridiaceae</taxon>
        <taxon>Porphyridium</taxon>
    </lineage>
</organism>
<evidence type="ECO:0000256" key="4">
    <source>
        <dbReference type="ARBA" id="ARBA00022832"/>
    </source>
</evidence>
<dbReference type="Pfam" id="PF13561">
    <property type="entry name" value="adh_short_C2"/>
    <property type="match status" value="1"/>
</dbReference>